<keyword evidence="4" id="KW-1185">Reference proteome</keyword>
<feature type="region of interest" description="Disordered" evidence="1">
    <location>
        <begin position="694"/>
        <end position="717"/>
    </location>
</feature>
<sequence>MNNGVGGVNNLNRDLVNVFQQGGYASTGQMHALQQQRFLQQQQQHHQQQMTAGSQLNISDPSGASNPLLDGQIANPLDNFGGSSGGLSYTLDPASAAKQMAALQAAGRSRALSHSASGPNSSQFPPPLNPAVAGLQPGGNTTTTAPSVINPPPAMDPQMQSMQHRQLQHAQSMIINAMLNNRPPNFLPQLAEVMASKGTPLPQAITGVPSPTYDPTTSPMRGIQPGPSPGTIQFSGKELDLHMLMIWVIQKGGFQKIQYDDASWEAFLNHIGLPRRQPSANPSQPPVDLVQILQRHYFILLFPFESQWTKVVQQKVMLTMRQQQHVALQQAMAANGGQALNPTQLAMVNSNLHGLGSGGNPQLGLQPPNQATLQQQPPFSQQQNLLAQQQVRNLQQQQMAQQLMTQQQQSNILGPQQQAFQAPNGAGAQAVSQQQNSAIGMPPPPVPDVASVGSTGLDQSQVGVVANGLDTATTPDAQMGDSDSEARKRKRTDTGDMDGKRPRLDEQPPVADGIINGTNDLTSSPTRLGPVNGHPPTAQQPSGPRMKIQYRPLFRQLNTYGGRNITAMERERASTQSRRAARPIEEWGEVDIEGLIMSIRSRVAVEVTYALTALLALSTAGRRQEEGFILTPCQDELIPVLLAFLKETAFGSEDADESPEPAIPPSQPPSKQWTHQELLKIALEDGSEIFGPGFDFTSPSGQRRRDGRRCADPERGPKERPADVVLIVIQLFRNLSAFPANAEILMKYPAITNIIVRLCCFEDESISASFPQPLASLFTLTDLIKVQDHALHYLANVSQWLNFEDLLPQTPQRIFRLAARYVVSPSVAVSPYHAAVQSSNPQQPPLPPSAPDLALDMFSRVSHRDEHRRVFSQSMHPQEIFNLYSALVRMLPVGREDYTVMTLNQHSLEAWVGYAERIMLSIYGLVFLAPPSLKRKMKLPGVTSIITRLSYFYMKCTTPDGKSFAVAPAPNASHPFMVISRRAVETLKLLDQEGDCFGDDGAASMTGPFGFPTFGMGYGEPDAMGTKAREEGIGILAGSWEQVVMRMMQCAGVDDEFFAEMDSLVRMGNAYDASRIPVGIQA</sequence>
<feature type="compositionally biased region" description="Basic and acidic residues" evidence="1">
    <location>
        <begin position="708"/>
        <end position="717"/>
    </location>
</feature>
<feature type="compositionally biased region" description="Polar residues" evidence="1">
    <location>
        <begin position="50"/>
        <end position="65"/>
    </location>
</feature>
<reference evidence="3 4" key="1">
    <citation type="submission" date="2014-04" db="EMBL/GenBank/DDBJ databases">
        <authorList>
            <consortium name="DOE Joint Genome Institute"/>
            <person name="Kuo A."/>
            <person name="Girlanda M."/>
            <person name="Perotto S."/>
            <person name="Kohler A."/>
            <person name="Nagy L.G."/>
            <person name="Floudas D."/>
            <person name="Copeland A."/>
            <person name="Barry K.W."/>
            <person name="Cichocki N."/>
            <person name="Veneault-Fourrey C."/>
            <person name="LaButti K."/>
            <person name="Lindquist E.A."/>
            <person name="Lipzen A."/>
            <person name="Lundell T."/>
            <person name="Morin E."/>
            <person name="Murat C."/>
            <person name="Sun H."/>
            <person name="Tunlid A."/>
            <person name="Henrissat B."/>
            <person name="Grigoriev I.V."/>
            <person name="Hibbett D.S."/>
            <person name="Martin F."/>
            <person name="Nordberg H.P."/>
            <person name="Cantor M.N."/>
            <person name="Hua S.X."/>
        </authorList>
    </citation>
    <scope>NUCLEOTIDE SEQUENCE [LARGE SCALE GENOMIC DNA]</scope>
    <source>
        <strain evidence="3 4">MUT 4182</strain>
    </source>
</reference>
<dbReference type="HOGENOM" id="CLU_014090_0_0_1"/>
<organism evidence="3 4">
    <name type="scientific">Tulasnella calospora MUT 4182</name>
    <dbReference type="NCBI Taxonomy" id="1051891"/>
    <lineage>
        <taxon>Eukaryota</taxon>
        <taxon>Fungi</taxon>
        <taxon>Dikarya</taxon>
        <taxon>Basidiomycota</taxon>
        <taxon>Agaricomycotina</taxon>
        <taxon>Agaricomycetes</taxon>
        <taxon>Cantharellales</taxon>
        <taxon>Tulasnellaceae</taxon>
        <taxon>Tulasnella</taxon>
    </lineage>
</organism>
<dbReference type="SMART" id="SM01014">
    <property type="entry name" value="ARID"/>
    <property type="match status" value="1"/>
</dbReference>
<feature type="region of interest" description="Disordered" evidence="1">
    <location>
        <begin position="351"/>
        <end position="375"/>
    </location>
</feature>
<evidence type="ECO:0000259" key="2">
    <source>
        <dbReference type="PROSITE" id="PS51011"/>
    </source>
</evidence>
<dbReference type="PANTHER" id="PTHR23107">
    <property type="entry name" value="SYNOVIAL SARCOMA ASSOCIATED SS18 PROTEIN"/>
    <property type="match status" value="1"/>
</dbReference>
<dbReference type="SUPFAM" id="SSF46774">
    <property type="entry name" value="ARID-like"/>
    <property type="match status" value="1"/>
</dbReference>
<feature type="region of interest" description="Disordered" evidence="1">
    <location>
        <begin position="418"/>
        <end position="455"/>
    </location>
</feature>
<feature type="domain" description="ARID" evidence="2">
    <location>
        <begin position="180"/>
        <end position="309"/>
    </location>
</feature>
<feature type="compositionally biased region" description="Basic and acidic residues" evidence="1">
    <location>
        <begin position="492"/>
        <end position="506"/>
    </location>
</feature>
<dbReference type="InterPro" id="IPR036431">
    <property type="entry name" value="ARID_dom_sf"/>
</dbReference>
<name>A0A0C3QGR4_9AGAM</name>
<proteinExistence type="predicted"/>
<feature type="region of interest" description="Disordered" evidence="1">
    <location>
        <begin position="108"/>
        <end position="158"/>
    </location>
</feature>
<feature type="compositionally biased region" description="Polar residues" evidence="1">
    <location>
        <begin position="112"/>
        <end position="123"/>
    </location>
</feature>
<dbReference type="Proteomes" id="UP000054248">
    <property type="component" value="Unassembled WGS sequence"/>
</dbReference>
<feature type="region of interest" description="Disordered" evidence="1">
    <location>
        <begin position="470"/>
        <end position="544"/>
    </location>
</feature>
<feature type="region of interest" description="Disordered" evidence="1">
    <location>
        <begin position="36"/>
        <end position="77"/>
    </location>
</feature>
<gene>
    <name evidence="3" type="ORF">M407DRAFT_20182</name>
</gene>
<evidence type="ECO:0000313" key="4">
    <source>
        <dbReference type="Proteomes" id="UP000054248"/>
    </source>
</evidence>
<dbReference type="EMBL" id="KN822968">
    <property type="protein sequence ID" value="KIO30860.1"/>
    <property type="molecule type" value="Genomic_DNA"/>
</dbReference>
<dbReference type="Pfam" id="PF01388">
    <property type="entry name" value="ARID"/>
    <property type="match status" value="1"/>
</dbReference>
<dbReference type="PROSITE" id="PS51011">
    <property type="entry name" value="ARID"/>
    <property type="match status" value="1"/>
</dbReference>
<dbReference type="Gene3D" id="1.10.150.60">
    <property type="entry name" value="ARID DNA-binding domain"/>
    <property type="match status" value="1"/>
</dbReference>
<feature type="compositionally biased region" description="Low complexity" evidence="1">
    <location>
        <begin position="36"/>
        <end position="49"/>
    </location>
</feature>
<feature type="compositionally biased region" description="Polar residues" evidence="1">
    <location>
        <begin position="516"/>
        <end position="526"/>
    </location>
</feature>
<evidence type="ECO:0000313" key="3">
    <source>
        <dbReference type="EMBL" id="KIO30860.1"/>
    </source>
</evidence>
<evidence type="ECO:0000256" key="1">
    <source>
        <dbReference type="SAM" id="MobiDB-lite"/>
    </source>
</evidence>
<dbReference type="InterPro" id="IPR001606">
    <property type="entry name" value="ARID_dom"/>
</dbReference>
<dbReference type="AlphaFoldDB" id="A0A0C3QGR4"/>
<reference evidence="4" key="2">
    <citation type="submission" date="2015-01" db="EMBL/GenBank/DDBJ databases">
        <title>Evolutionary Origins and Diversification of the Mycorrhizal Mutualists.</title>
        <authorList>
            <consortium name="DOE Joint Genome Institute"/>
            <consortium name="Mycorrhizal Genomics Consortium"/>
            <person name="Kohler A."/>
            <person name="Kuo A."/>
            <person name="Nagy L.G."/>
            <person name="Floudas D."/>
            <person name="Copeland A."/>
            <person name="Barry K.W."/>
            <person name="Cichocki N."/>
            <person name="Veneault-Fourrey C."/>
            <person name="LaButti K."/>
            <person name="Lindquist E.A."/>
            <person name="Lipzen A."/>
            <person name="Lundell T."/>
            <person name="Morin E."/>
            <person name="Murat C."/>
            <person name="Riley R."/>
            <person name="Ohm R."/>
            <person name="Sun H."/>
            <person name="Tunlid A."/>
            <person name="Henrissat B."/>
            <person name="Grigoriev I.V."/>
            <person name="Hibbett D.S."/>
            <person name="Martin F."/>
        </authorList>
    </citation>
    <scope>NUCLEOTIDE SEQUENCE [LARGE SCALE GENOMIC DNA]</scope>
    <source>
        <strain evidence="4">MUT 4182</strain>
    </source>
</reference>
<accession>A0A0C3QGR4</accession>
<feature type="compositionally biased region" description="Polar residues" evidence="1">
    <location>
        <begin position="138"/>
        <end position="147"/>
    </location>
</feature>
<dbReference type="OrthoDB" id="1938591at2759"/>
<dbReference type="STRING" id="1051891.A0A0C3QGR4"/>
<dbReference type="GO" id="GO:0003677">
    <property type="term" value="F:DNA binding"/>
    <property type="evidence" value="ECO:0007669"/>
    <property type="project" value="InterPro"/>
</dbReference>
<protein>
    <recommendedName>
        <fullName evidence="2">ARID domain-containing protein</fullName>
    </recommendedName>
</protein>
<dbReference type="CDD" id="cd16100">
    <property type="entry name" value="ARID"/>
    <property type="match status" value="1"/>
</dbReference>